<name>B6XBI6_9GAMM</name>
<dbReference type="Proteomes" id="UP000003729">
    <property type="component" value="Unassembled WGS sequence"/>
</dbReference>
<dbReference type="EMBL" id="ABXW01000014">
    <property type="protein sequence ID" value="EEB46988.1"/>
    <property type="molecule type" value="Genomic_DNA"/>
</dbReference>
<comment type="caution">
    <text evidence="1">The sequence shown here is derived from an EMBL/GenBank/DDBJ whole genome shotgun (WGS) entry which is preliminary data.</text>
</comment>
<proteinExistence type="predicted"/>
<protein>
    <submittedName>
        <fullName evidence="1">Uncharacterized protein</fullName>
    </submittedName>
</protein>
<dbReference type="AlphaFoldDB" id="B6XBI6"/>
<gene>
    <name evidence="1" type="ORF">PROVALCAL_00696</name>
</gene>
<reference evidence="1 2" key="2">
    <citation type="submission" date="2008-10" db="EMBL/GenBank/DDBJ databases">
        <authorList>
            <person name="Fulton L."/>
            <person name="Clifton S."/>
            <person name="Fulton B."/>
            <person name="Xu J."/>
            <person name="Minx P."/>
            <person name="Pepin K.H."/>
            <person name="Johnson M."/>
            <person name="Bhonagiri V."/>
            <person name="Nash W.E."/>
            <person name="Mardis E.R."/>
            <person name="Wilson R.K."/>
        </authorList>
    </citation>
    <scope>NUCLEOTIDE SEQUENCE [LARGE SCALE GENOMIC DNA]</scope>
    <source>
        <strain evidence="1 2">DSM 30120</strain>
    </source>
</reference>
<sequence>MLILFLVHQNNHPLQLLEIITKNLMKKIQHLYIYEKVLFSLKKEILKIFNQLKI</sequence>
<evidence type="ECO:0000313" key="1">
    <source>
        <dbReference type="EMBL" id="EEB46988.1"/>
    </source>
</evidence>
<reference evidence="1 2" key="1">
    <citation type="submission" date="2008-10" db="EMBL/GenBank/DDBJ databases">
        <title>Draft genome sequence of Providencia alcalifaciens (DSM 30120).</title>
        <authorList>
            <person name="Sudarsanam P."/>
            <person name="Ley R."/>
            <person name="Guruge J."/>
            <person name="Turnbaugh P.J."/>
            <person name="Mahowald M."/>
            <person name="Liep D."/>
            <person name="Gordon J."/>
        </authorList>
    </citation>
    <scope>NUCLEOTIDE SEQUENCE [LARGE SCALE GENOMIC DNA]</scope>
    <source>
        <strain evidence="1 2">DSM 30120</strain>
    </source>
</reference>
<evidence type="ECO:0000313" key="2">
    <source>
        <dbReference type="Proteomes" id="UP000003729"/>
    </source>
</evidence>
<organism evidence="1 2">
    <name type="scientific">Providencia alcalifaciens DSM 30120</name>
    <dbReference type="NCBI Taxonomy" id="520999"/>
    <lineage>
        <taxon>Bacteria</taxon>
        <taxon>Pseudomonadati</taxon>
        <taxon>Pseudomonadota</taxon>
        <taxon>Gammaproteobacteria</taxon>
        <taxon>Enterobacterales</taxon>
        <taxon>Morganellaceae</taxon>
        <taxon>Providencia</taxon>
    </lineage>
</organism>
<accession>B6XBI6</accession>